<organism evidence="11 12">
    <name type="scientific">Thermocoleostomius sinensis A174</name>
    <dbReference type="NCBI Taxonomy" id="2016057"/>
    <lineage>
        <taxon>Bacteria</taxon>
        <taxon>Bacillati</taxon>
        <taxon>Cyanobacteriota</taxon>
        <taxon>Cyanophyceae</taxon>
        <taxon>Oculatellales</taxon>
        <taxon>Oculatellaceae</taxon>
        <taxon>Thermocoleostomius</taxon>
    </lineage>
</organism>
<dbReference type="EC" id="4.2.1.46" evidence="4 8"/>
<evidence type="ECO:0000256" key="8">
    <source>
        <dbReference type="RuleBase" id="RU004473"/>
    </source>
</evidence>
<feature type="compositionally biased region" description="Basic and acidic residues" evidence="9">
    <location>
        <begin position="1"/>
        <end position="10"/>
    </location>
</feature>
<comment type="cofactor">
    <cofactor evidence="2 8">
        <name>NAD(+)</name>
        <dbReference type="ChEBI" id="CHEBI:57540"/>
    </cofactor>
</comment>
<feature type="region of interest" description="Disordered" evidence="9">
    <location>
        <begin position="1"/>
        <end position="22"/>
    </location>
</feature>
<dbReference type="Proteomes" id="UP001163152">
    <property type="component" value="Chromosome"/>
</dbReference>
<dbReference type="InterPro" id="IPR016040">
    <property type="entry name" value="NAD(P)-bd_dom"/>
</dbReference>
<name>A0A9E9C9D3_9CYAN</name>
<evidence type="ECO:0000259" key="10">
    <source>
        <dbReference type="Pfam" id="PF16363"/>
    </source>
</evidence>
<evidence type="ECO:0000256" key="1">
    <source>
        <dbReference type="ARBA" id="ARBA00001539"/>
    </source>
</evidence>
<dbReference type="SUPFAM" id="SSF51735">
    <property type="entry name" value="NAD(P)-binding Rossmann-fold domains"/>
    <property type="match status" value="1"/>
</dbReference>
<evidence type="ECO:0000256" key="3">
    <source>
        <dbReference type="ARBA" id="ARBA00008178"/>
    </source>
</evidence>
<dbReference type="GO" id="GO:0009225">
    <property type="term" value="P:nucleotide-sugar metabolic process"/>
    <property type="evidence" value="ECO:0007669"/>
    <property type="project" value="InterPro"/>
</dbReference>
<evidence type="ECO:0000256" key="6">
    <source>
        <dbReference type="ARBA" id="ARBA00023027"/>
    </source>
</evidence>
<comment type="similarity">
    <text evidence="3 8">Belongs to the NAD(P)-dependent epimerase/dehydratase family. dTDP-glucose dehydratase subfamily.</text>
</comment>
<dbReference type="AlphaFoldDB" id="A0A9E9C9D3"/>
<evidence type="ECO:0000256" key="4">
    <source>
        <dbReference type="ARBA" id="ARBA00011990"/>
    </source>
</evidence>
<dbReference type="GO" id="GO:0008460">
    <property type="term" value="F:dTDP-glucose 4,6-dehydratase activity"/>
    <property type="evidence" value="ECO:0007669"/>
    <property type="project" value="UniProtKB-EC"/>
</dbReference>
<feature type="domain" description="NAD(P)-binding" evidence="10">
    <location>
        <begin position="27"/>
        <end position="346"/>
    </location>
</feature>
<evidence type="ECO:0000256" key="5">
    <source>
        <dbReference type="ARBA" id="ARBA00016977"/>
    </source>
</evidence>
<dbReference type="EMBL" id="CP113797">
    <property type="protein sequence ID" value="WAL62539.1"/>
    <property type="molecule type" value="Genomic_DNA"/>
</dbReference>
<dbReference type="NCBIfam" id="TIGR01181">
    <property type="entry name" value="dTDP_gluc_dehyt"/>
    <property type="match status" value="1"/>
</dbReference>
<gene>
    <name evidence="11" type="primary">rfbB</name>
    <name evidence="11" type="ORF">OXH18_11265</name>
</gene>
<dbReference type="PANTHER" id="PTHR43000">
    <property type="entry name" value="DTDP-D-GLUCOSE 4,6-DEHYDRATASE-RELATED"/>
    <property type="match status" value="1"/>
</dbReference>
<reference evidence="11" key="1">
    <citation type="submission" date="2022-12" db="EMBL/GenBank/DDBJ databases">
        <title>Polyphasic identification of a Novel Hot-Spring Cyanobacterium Ocullathermofonsia sinensis gen nov. sp. nov. and Genomic Insights on its Adaptations to the Thermal Habitat.</title>
        <authorList>
            <person name="Daroch M."/>
            <person name="Tang J."/>
            <person name="Jiang Y."/>
        </authorList>
    </citation>
    <scope>NUCLEOTIDE SEQUENCE</scope>
    <source>
        <strain evidence="11">PKUAC-SCTA174</strain>
    </source>
</reference>
<evidence type="ECO:0000256" key="2">
    <source>
        <dbReference type="ARBA" id="ARBA00001911"/>
    </source>
</evidence>
<keyword evidence="12" id="KW-1185">Reference proteome</keyword>
<dbReference type="KEGG" id="tsin:OXH18_11265"/>
<dbReference type="InterPro" id="IPR036291">
    <property type="entry name" value="NAD(P)-bd_dom_sf"/>
</dbReference>
<dbReference type="Gene3D" id="3.90.25.10">
    <property type="entry name" value="UDP-galactose 4-epimerase, domain 1"/>
    <property type="match status" value="1"/>
</dbReference>
<evidence type="ECO:0000256" key="7">
    <source>
        <dbReference type="ARBA" id="ARBA00023239"/>
    </source>
</evidence>
<sequence length="374" mass="42446">MVFPEHEQVKHSPSQSEELSRAPRTVLITGGAGFIGSNFVHHWCQHYPGDRVVVLDALTYAGNRNTLATLEGSANLRFVQGDICDRSLIDRLLQEEQIDTIAHFAAESHVDRSILGPGEFVRTNVVGTFTLLEAFRHYWQASDQPAHYRFHHVSTDEVYGSLEPTDPAFSETTPYAPNSPYSASKAGSDHLVRAYHHTYGLPTLITNCSNNYGPYHFPEKLIPLMCINILLGKPLPVYGDGQNVRDWLYVGDHCRALDVVIHRGTPGETYNIGGNNEVKNIDLVRQLCTLMDELAPDLPVRPAESLITFVKDRPGHDRRYAIDATKIRTELGWTPSVTVEEGLRRTVQWYLTHEEWWKPLLSQEYQDYYRKVYA</sequence>
<dbReference type="Pfam" id="PF16363">
    <property type="entry name" value="GDP_Man_Dehyd"/>
    <property type="match status" value="1"/>
</dbReference>
<evidence type="ECO:0000256" key="9">
    <source>
        <dbReference type="SAM" id="MobiDB-lite"/>
    </source>
</evidence>
<dbReference type="Gene3D" id="3.40.50.720">
    <property type="entry name" value="NAD(P)-binding Rossmann-like Domain"/>
    <property type="match status" value="1"/>
</dbReference>
<comment type="catalytic activity">
    <reaction evidence="1 8">
        <text>dTDP-alpha-D-glucose = dTDP-4-dehydro-6-deoxy-alpha-D-glucose + H2O</text>
        <dbReference type="Rhea" id="RHEA:17221"/>
        <dbReference type="ChEBI" id="CHEBI:15377"/>
        <dbReference type="ChEBI" id="CHEBI:57477"/>
        <dbReference type="ChEBI" id="CHEBI:57649"/>
        <dbReference type="EC" id="4.2.1.46"/>
    </reaction>
</comment>
<dbReference type="CDD" id="cd05246">
    <property type="entry name" value="dTDP_GD_SDR_e"/>
    <property type="match status" value="1"/>
</dbReference>
<proteinExistence type="inferred from homology"/>
<evidence type="ECO:0000313" key="11">
    <source>
        <dbReference type="EMBL" id="WAL62539.1"/>
    </source>
</evidence>
<accession>A0A9E9C9D3</accession>
<protein>
    <recommendedName>
        <fullName evidence="5 8">dTDP-glucose 4,6-dehydratase</fullName>
        <ecNumber evidence="4 8">4.2.1.46</ecNumber>
    </recommendedName>
</protein>
<keyword evidence="7 8" id="KW-0456">Lyase</keyword>
<dbReference type="InterPro" id="IPR005888">
    <property type="entry name" value="dTDP_Gluc_deHydtase"/>
</dbReference>
<evidence type="ECO:0000313" key="12">
    <source>
        <dbReference type="Proteomes" id="UP001163152"/>
    </source>
</evidence>
<dbReference type="RefSeq" id="WP_268612879.1">
    <property type="nucleotide sequence ID" value="NZ_CP113797.1"/>
</dbReference>
<keyword evidence="6" id="KW-0520">NAD</keyword>